<dbReference type="PANTHER" id="PTHR42713:SF3">
    <property type="entry name" value="TRANSCRIPTIONAL REGULATORY PROTEIN HPTR"/>
    <property type="match status" value="1"/>
</dbReference>
<keyword evidence="4" id="KW-0902">Two-component regulatory system</keyword>
<feature type="modified residue" description="4-aspartylphosphate" evidence="8">
    <location>
        <position position="72"/>
    </location>
</feature>
<evidence type="ECO:0000259" key="10">
    <source>
        <dbReference type="PROSITE" id="PS50110"/>
    </source>
</evidence>
<dbReference type="EMBL" id="SSOB01000035">
    <property type="protein sequence ID" value="THF75048.1"/>
    <property type="molecule type" value="Genomic_DNA"/>
</dbReference>
<comment type="subcellular location">
    <subcellularLocation>
        <location evidence="1">Cytoplasm</location>
    </subcellularLocation>
</comment>
<evidence type="ECO:0000256" key="6">
    <source>
        <dbReference type="ARBA" id="ARBA00023125"/>
    </source>
</evidence>
<evidence type="ECO:0000256" key="8">
    <source>
        <dbReference type="PROSITE-ProRule" id="PRU00169"/>
    </source>
</evidence>
<dbReference type="CDD" id="cd17536">
    <property type="entry name" value="REC_YesN-like"/>
    <property type="match status" value="1"/>
</dbReference>
<dbReference type="InterPro" id="IPR011006">
    <property type="entry name" value="CheY-like_superfamily"/>
</dbReference>
<dbReference type="PROSITE" id="PS01124">
    <property type="entry name" value="HTH_ARAC_FAMILY_2"/>
    <property type="match status" value="1"/>
</dbReference>
<dbReference type="SUPFAM" id="SSF52172">
    <property type="entry name" value="CheY-like"/>
    <property type="match status" value="1"/>
</dbReference>
<dbReference type="Pfam" id="PF00072">
    <property type="entry name" value="Response_reg"/>
    <property type="match status" value="1"/>
</dbReference>
<dbReference type="PRINTS" id="PR00032">
    <property type="entry name" value="HTHARAC"/>
</dbReference>
<dbReference type="Pfam" id="PF17853">
    <property type="entry name" value="GGDEF_2"/>
    <property type="match status" value="1"/>
</dbReference>
<evidence type="ECO:0000256" key="5">
    <source>
        <dbReference type="ARBA" id="ARBA00023015"/>
    </source>
</evidence>
<feature type="domain" description="Response regulatory" evidence="10">
    <location>
        <begin position="20"/>
        <end position="137"/>
    </location>
</feature>
<evidence type="ECO:0000259" key="9">
    <source>
        <dbReference type="PROSITE" id="PS01124"/>
    </source>
</evidence>
<evidence type="ECO:0000256" key="1">
    <source>
        <dbReference type="ARBA" id="ARBA00004496"/>
    </source>
</evidence>
<dbReference type="InterPro" id="IPR041522">
    <property type="entry name" value="CdaR_GGDEF"/>
</dbReference>
<evidence type="ECO:0000313" key="11">
    <source>
        <dbReference type="EMBL" id="THF75048.1"/>
    </source>
</evidence>
<dbReference type="InterPro" id="IPR001789">
    <property type="entry name" value="Sig_transdc_resp-reg_receiver"/>
</dbReference>
<dbReference type="Gene3D" id="1.10.10.60">
    <property type="entry name" value="Homeodomain-like"/>
    <property type="match status" value="2"/>
</dbReference>
<dbReference type="GO" id="GO:0043565">
    <property type="term" value="F:sequence-specific DNA binding"/>
    <property type="evidence" value="ECO:0007669"/>
    <property type="project" value="InterPro"/>
</dbReference>
<keyword evidence="5" id="KW-0805">Transcription regulation</keyword>
<sequence>MGGGRGRRRRRGEGRGSTLKIIIVDDEAIFRDYLRQALEWESYGMSISGEARNGEEALALMRADPPDVALVDINMPIMDGLELTERLRAEGLPTDVVLVTGHNEFEYARTAIRLGVEDYILKPFSKDELVLTLLKCRNKRQIELKAKQTERADRELMLGSALQRLVTGETAQQADAIAGRLEQFGLDLSERHSVAVIEIDHMERKWNEPAERQLWKFAVTNILQETLEEEGDVFLFHGAEGRIVILRKEGPASGAARTGEGKAPPKLDGYDKVCRYIRKYLKLTVTIGVGGGYSGPEGIRRSYEEAREALRSKFLLGEDRVIDYASLDPGSAGTSFLAESNDRLAHALRMGDWSELELRLDGLFREIRERKLSLDLTYVSCMGWVSVALSHVTEAGHPIEDCFGEHFFPYSDIRALETVDAVKEWMKSLFRQAFDYVGKHKKTRSSNIAKGARQLIEEKYGDPELTVEAVAGSLFINPSYLRAVFKKAYGMTASEYLIHVRMEKAKELIGGGLKHSDIAERVGFNDPGYFSKSFRKFFGLSPSEYENGLTRG</sequence>
<feature type="domain" description="HTH araC/xylS-type" evidence="9">
    <location>
        <begin position="450"/>
        <end position="548"/>
    </location>
</feature>
<proteinExistence type="predicted"/>
<dbReference type="PROSITE" id="PS50110">
    <property type="entry name" value="RESPONSE_REGULATORY"/>
    <property type="match status" value="1"/>
</dbReference>
<evidence type="ECO:0000256" key="7">
    <source>
        <dbReference type="ARBA" id="ARBA00023163"/>
    </source>
</evidence>
<reference evidence="11 12" key="1">
    <citation type="submission" date="2019-04" db="EMBL/GenBank/DDBJ databases">
        <title>Cohnella sp. nov. isolated from preserved vegetables.</title>
        <authorList>
            <person name="Lin S.-Y."/>
            <person name="Hung M.-H."/>
            <person name="Young C.-C."/>
        </authorList>
    </citation>
    <scope>NUCLEOTIDE SEQUENCE [LARGE SCALE GENOMIC DNA]</scope>
    <source>
        <strain evidence="11 12">CC-MHH1044</strain>
    </source>
</reference>
<dbReference type="GO" id="GO:0005737">
    <property type="term" value="C:cytoplasm"/>
    <property type="evidence" value="ECO:0007669"/>
    <property type="project" value="UniProtKB-SubCell"/>
</dbReference>
<keyword evidence="12" id="KW-1185">Reference proteome</keyword>
<dbReference type="GO" id="GO:0000160">
    <property type="term" value="P:phosphorelay signal transduction system"/>
    <property type="evidence" value="ECO:0007669"/>
    <property type="project" value="UniProtKB-KW"/>
</dbReference>
<keyword evidence="2" id="KW-0963">Cytoplasm</keyword>
<dbReference type="InterPro" id="IPR009057">
    <property type="entry name" value="Homeodomain-like_sf"/>
</dbReference>
<name>A0A4S4BK27_9BACL</name>
<evidence type="ECO:0000256" key="4">
    <source>
        <dbReference type="ARBA" id="ARBA00023012"/>
    </source>
</evidence>
<keyword evidence="7" id="KW-0804">Transcription</keyword>
<dbReference type="AlphaFoldDB" id="A0A4S4BK27"/>
<dbReference type="SMART" id="SM00342">
    <property type="entry name" value="HTH_ARAC"/>
    <property type="match status" value="1"/>
</dbReference>
<dbReference type="InterPro" id="IPR020449">
    <property type="entry name" value="Tscrpt_reg_AraC-type_HTH"/>
</dbReference>
<keyword evidence="3 8" id="KW-0597">Phosphoprotein</keyword>
<dbReference type="InterPro" id="IPR018060">
    <property type="entry name" value="HTH_AraC"/>
</dbReference>
<evidence type="ECO:0000256" key="2">
    <source>
        <dbReference type="ARBA" id="ARBA00022490"/>
    </source>
</evidence>
<dbReference type="Proteomes" id="UP000310636">
    <property type="component" value="Unassembled WGS sequence"/>
</dbReference>
<dbReference type="OrthoDB" id="9794370at2"/>
<dbReference type="InterPro" id="IPR051552">
    <property type="entry name" value="HptR"/>
</dbReference>
<dbReference type="SMART" id="SM00448">
    <property type="entry name" value="REC"/>
    <property type="match status" value="1"/>
</dbReference>
<dbReference type="GO" id="GO:0003700">
    <property type="term" value="F:DNA-binding transcription factor activity"/>
    <property type="evidence" value="ECO:0007669"/>
    <property type="project" value="InterPro"/>
</dbReference>
<comment type="caution">
    <text evidence="11">The sequence shown here is derived from an EMBL/GenBank/DDBJ whole genome shotgun (WGS) entry which is preliminary data.</text>
</comment>
<evidence type="ECO:0000313" key="12">
    <source>
        <dbReference type="Proteomes" id="UP000310636"/>
    </source>
</evidence>
<keyword evidence="6" id="KW-0238">DNA-binding</keyword>
<dbReference type="Gene3D" id="3.40.50.2300">
    <property type="match status" value="1"/>
</dbReference>
<protein>
    <submittedName>
        <fullName evidence="11">Response regulator</fullName>
    </submittedName>
</protein>
<dbReference type="SUPFAM" id="SSF46689">
    <property type="entry name" value="Homeodomain-like"/>
    <property type="match status" value="1"/>
</dbReference>
<accession>A0A4S4BK27</accession>
<evidence type="ECO:0000256" key="3">
    <source>
        <dbReference type="ARBA" id="ARBA00022553"/>
    </source>
</evidence>
<dbReference type="Pfam" id="PF12833">
    <property type="entry name" value="HTH_18"/>
    <property type="match status" value="1"/>
</dbReference>
<gene>
    <name evidence="11" type="ORF">E6C55_23365</name>
</gene>
<dbReference type="PANTHER" id="PTHR42713">
    <property type="entry name" value="HISTIDINE KINASE-RELATED"/>
    <property type="match status" value="1"/>
</dbReference>
<organism evidence="11 12">
    <name type="scientific">Cohnella fermenti</name>
    <dbReference type="NCBI Taxonomy" id="2565925"/>
    <lineage>
        <taxon>Bacteria</taxon>
        <taxon>Bacillati</taxon>
        <taxon>Bacillota</taxon>
        <taxon>Bacilli</taxon>
        <taxon>Bacillales</taxon>
        <taxon>Paenibacillaceae</taxon>
        <taxon>Cohnella</taxon>
    </lineage>
</organism>